<reference evidence="2 3" key="1">
    <citation type="submission" date="2014-11" db="EMBL/GenBank/DDBJ databases">
        <authorList>
            <person name="Zhu J."/>
            <person name="Qi W."/>
            <person name="Song R."/>
        </authorList>
    </citation>
    <scope>NUCLEOTIDE SEQUENCE [LARGE SCALE GENOMIC DNA]</scope>
</reference>
<keyword evidence="1" id="KW-0812">Transmembrane</keyword>
<keyword evidence="1" id="KW-1133">Transmembrane helix</keyword>
<evidence type="ECO:0000313" key="2">
    <source>
        <dbReference type="EMBL" id="CEM11314.1"/>
    </source>
</evidence>
<dbReference type="InParanoid" id="A0A0G4FDQ6"/>
<evidence type="ECO:0000313" key="3">
    <source>
        <dbReference type="Proteomes" id="UP000041254"/>
    </source>
</evidence>
<organism evidence="2 3">
    <name type="scientific">Vitrella brassicaformis (strain CCMP3155)</name>
    <dbReference type="NCBI Taxonomy" id="1169540"/>
    <lineage>
        <taxon>Eukaryota</taxon>
        <taxon>Sar</taxon>
        <taxon>Alveolata</taxon>
        <taxon>Colpodellida</taxon>
        <taxon>Vitrellaceae</taxon>
        <taxon>Vitrella</taxon>
    </lineage>
</organism>
<dbReference type="PhylomeDB" id="A0A0G4FDQ6"/>
<name>A0A0G4FDQ6_VITBC</name>
<accession>A0A0G4FDQ6</accession>
<dbReference type="Proteomes" id="UP000041254">
    <property type="component" value="Unassembled WGS sequence"/>
</dbReference>
<feature type="transmembrane region" description="Helical" evidence="1">
    <location>
        <begin position="94"/>
        <end position="116"/>
    </location>
</feature>
<feature type="transmembrane region" description="Helical" evidence="1">
    <location>
        <begin position="65"/>
        <end position="88"/>
    </location>
</feature>
<gene>
    <name evidence="2" type="ORF">Vbra_15132</name>
</gene>
<proteinExistence type="predicted"/>
<protein>
    <submittedName>
        <fullName evidence="2">Uncharacterized protein</fullName>
    </submittedName>
</protein>
<keyword evidence="1" id="KW-0472">Membrane</keyword>
<dbReference type="EMBL" id="CDMY01000413">
    <property type="protein sequence ID" value="CEM11314.1"/>
    <property type="molecule type" value="Genomic_DNA"/>
</dbReference>
<keyword evidence="3" id="KW-1185">Reference proteome</keyword>
<dbReference type="VEuPathDB" id="CryptoDB:Vbra_15132"/>
<dbReference type="AlphaFoldDB" id="A0A0G4FDQ6"/>
<sequence>MHEGKVFKDPVDGTYKEPFKPRDGHEVYQRSCIDHFAGERAIQVALQEKNSGILVGTAFIFWARFYAVVSLICATICYSIVVVFFPLLNSPSLSWLPSLFVIGGGVSLLFLAYHCLSLSAAMKLKRQDKDQGISAEFLERILHYRKGSLSTSDRAKQQIAEVLSSLQALKRRAGAGHRLSAQSQGKDE</sequence>
<evidence type="ECO:0000256" key="1">
    <source>
        <dbReference type="SAM" id="Phobius"/>
    </source>
</evidence>